<sequence>MEDVVATVPRFLKVPIQMLTGDRGVVDPLSKRLNHLTTHFFGVYDGHGGSQMSKWKTWETKTNTKQHRSSRWVGHLEQQELTLISPPILLLGLENDAGPENAREHDNSEVRASLLVKMDVLYGAPTLYGVAK</sequence>
<dbReference type="AlphaFoldDB" id="A0A251TSF6"/>
<gene>
    <name evidence="1" type="ORF">HannXRQ_Chr09g0242761</name>
</gene>
<dbReference type="EMBL" id="CM007898">
    <property type="protein sequence ID" value="OTG13844.1"/>
    <property type="molecule type" value="Genomic_DNA"/>
</dbReference>
<dbReference type="InterPro" id="IPR036457">
    <property type="entry name" value="PPM-type-like_dom_sf"/>
</dbReference>
<dbReference type="InterPro" id="IPR000222">
    <property type="entry name" value="PP2C_BS"/>
</dbReference>
<keyword evidence="2" id="KW-1185">Reference proteome</keyword>
<reference evidence="2" key="1">
    <citation type="journal article" date="2017" name="Nature">
        <title>The sunflower genome provides insights into oil metabolism, flowering and Asterid evolution.</title>
        <authorList>
            <person name="Badouin H."/>
            <person name="Gouzy J."/>
            <person name="Grassa C.J."/>
            <person name="Murat F."/>
            <person name="Staton S.E."/>
            <person name="Cottret L."/>
            <person name="Lelandais-Briere C."/>
            <person name="Owens G.L."/>
            <person name="Carrere S."/>
            <person name="Mayjonade B."/>
            <person name="Legrand L."/>
            <person name="Gill N."/>
            <person name="Kane N.C."/>
            <person name="Bowers J.E."/>
            <person name="Hubner S."/>
            <person name="Bellec A."/>
            <person name="Berard A."/>
            <person name="Berges H."/>
            <person name="Blanchet N."/>
            <person name="Boniface M.C."/>
            <person name="Brunel D."/>
            <person name="Catrice O."/>
            <person name="Chaidir N."/>
            <person name="Claudel C."/>
            <person name="Donnadieu C."/>
            <person name="Faraut T."/>
            <person name="Fievet G."/>
            <person name="Helmstetter N."/>
            <person name="King M."/>
            <person name="Knapp S.J."/>
            <person name="Lai Z."/>
            <person name="Le Paslier M.C."/>
            <person name="Lippi Y."/>
            <person name="Lorenzon L."/>
            <person name="Mandel J.R."/>
            <person name="Marage G."/>
            <person name="Marchand G."/>
            <person name="Marquand E."/>
            <person name="Bret-Mestries E."/>
            <person name="Morien E."/>
            <person name="Nambeesan S."/>
            <person name="Nguyen T."/>
            <person name="Pegot-Espagnet P."/>
            <person name="Pouilly N."/>
            <person name="Raftis F."/>
            <person name="Sallet E."/>
            <person name="Schiex T."/>
            <person name="Thomas J."/>
            <person name="Vandecasteele C."/>
            <person name="Vares D."/>
            <person name="Vear F."/>
            <person name="Vautrin S."/>
            <person name="Crespi M."/>
            <person name="Mangin B."/>
            <person name="Burke J.M."/>
            <person name="Salse J."/>
            <person name="Munos S."/>
            <person name="Vincourt P."/>
            <person name="Rieseberg L.H."/>
            <person name="Langlade N.B."/>
        </authorList>
    </citation>
    <scope>NUCLEOTIDE SEQUENCE [LARGE SCALE GENOMIC DNA]</scope>
    <source>
        <strain evidence="2">cv. SF193</strain>
    </source>
</reference>
<dbReference type="GO" id="GO:0043169">
    <property type="term" value="F:cation binding"/>
    <property type="evidence" value="ECO:0007669"/>
    <property type="project" value="InterPro"/>
</dbReference>
<name>A0A251TSF6_HELAN</name>
<protein>
    <submittedName>
        <fullName evidence="1">Putative PPM-type phosphatase domain-containing protein</fullName>
    </submittedName>
</protein>
<dbReference type="Proteomes" id="UP000215914">
    <property type="component" value="Chromosome 9"/>
</dbReference>
<accession>A0A251TSF6</accession>
<dbReference type="Gene3D" id="3.60.40.10">
    <property type="entry name" value="PPM-type phosphatase domain"/>
    <property type="match status" value="1"/>
</dbReference>
<organism evidence="1 2">
    <name type="scientific">Helianthus annuus</name>
    <name type="common">Common sunflower</name>
    <dbReference type="NCBI Taxonomy" id="4232"/>
    <lineage>
        <taxon>Eukaryota</taxon>
        <taxon>Viridiplantae</taxon>
        <taxon>Streptophyta</taxon>
        <taxon>Embryophyta</taxon>
        <taxon>Tracheophyta</taxon>
        <taxon>Spermatophyta</taxon>
        <taxon>Magnoliopsida</taxon>
        <taxon>eudicotyledons</taxon>
        <taxon>Gunneridae</taxon>
        <taxon>Pentapetalae</taxon>
        <taxon>asterids</taxon>
        <taxon>campanulids</taxon>
        <taxon>Asterales</taxon>
        <taxon>Asteraceae</taxon>
        <taxon>Asteroideae</taxon>
        <taxon>Heliantheae alliance</taxon>
        <taxon>Heliantheae</taxon>
        <taxon>Helianthus</taxon>
    </lineage>
</organism>
<evidence type="ECO:0000313" key="2">
    <source>
        <dbReference type="Proteomes" id="UP000215914"/>
    </source>
</evidence>
<dbReference type="STRING" id="4232.A0A251TSF6"/>
<evidence type="ECO:0000313" key="1">
    <source>
        <dbReference type="EMBL" id="OTG13844.1"/>
    </source>
</evidence>
<dbReference type="InParanoid" id="A0A251TSF6"/>
<proteinExistence type="predicted"/>
<dbReference type="PROSITE" id="PS01032">
    <property type="entry name" value="PPM_1"/>
    <property type="match status" value="1"/>
</dbReference>